<evidence type="ECO:0000313" key="2">
    <source>
        <dbReference type="Proteomes" id="UP000325440"/>
    </source>
</evidence>
<dbReference type="EMBL" id="CABPRJ010002370">
    <property type="protein sequence ID" value="VVC43635.1"/>
    <property type="molecule type" value="Genomic_DNA"/>
</dbReference>
<protein>
    <submittedName>
        <fullName evidence="1">Uncharacterized protein</fullName>
    </submittedName>
</protein>
<proteinExistence type="predicted"/>
<name>A0A5E4NFG4_9HEMI</name>
<reference evidence="1 2" key="1">
    <citation type="submission" date="2019-08" db="EMBL/GenBank/DDBJ databases">
        <authorList>
            <person name="Alioto T."/>
            <person name="Alioto T."/>
            <person name="Gomez Garrido J."/>
        </authorList>
    </citation>
    <scope>NUCLEOTIDE SEQUENCE [LARGE SCALE GENOMIC DNA]</scope>
</reference>
<dbReference type="AlphaFoldDB" id="A0A5E4NFG4"/>
<accession>A0A5E4NFG4</accession>
<dbReference type="Proteomes" id="UP000325440">
    <property type="component" value="Unassembled WGS sequence"/>
</dbReference>
<keyword evidence="2" id="KW-1185">Reference proteome</keyword>
<evidence type="ECO:0000313" key="1">
    <source>
        <dbReference type="EMBL" id="VVC43635.1"/>
    </source>
</evidence>
<organism evidence="1 2">
    <name type="scientific">Cinara cedri</name>
    <dbReference type="NCBI Taxonomy" id="506608"/>
    <lineage>
        <taxon>Eukaryota</taxon>
        <taxon>Metazoa</taxon>
        <taxon>Ecdysozoa</taxon>
        <taxon>Arthropoda</taxon>
        <taxon>Hexapoda</taxon>
        <taxon>Insecta</taxon>
        <taxon>Pterygota</taxon>
        <taxon>Neoptera</taxon>
        <taxon>Paraneoptera</taxon>
        <taxon>Hemiptera</taxon>
        <taxon>Sternorrhyncha</taxon>
        <taxon>Aphidomorpha</taxon>
        <taxon>Aphidoidea</taxon>
        <taxon>Aphididae</taxon>
        <taxon>Lachninae</taxon>
        <taxon>Cinara</taxon>
    </lineage>
</organism>
<gene>
    <name evidence="1" type="ORF">CINCED_3A014660</name>
</gene>
<sequence>MEAYIPIQGILVSETTLPEIWIRIESLKQIAKNYISNFHKFFQDIIDNRHIHNVMVNSIYLLWINIIKVESSSFHLILSREILNNMITSRPKNVPKYQPVPNLEISPDLETMDIENTMV</sequence>